<gene>
    <name evidence="2" type="ORF">FHS37_007645</name>
</gene>
<accession>A0A7W7PYH5</accession>
<sequence>MTRTAPSALDLTLIAQAAELGRKISPAQLERWRARAWLPPTEQWTDPHTASIRRDILHRAARLADASTPGRSISWIGWTFWAIDDTPQTASRLRQALITTLKRPFARAGIDITRIPTGQSKADDKARQELVRQLLDTVRAPRRDLDGTLRAHALDADVVLPPPRSVPNVFHRSLLTPGARLLVGGLDDVPPEELLEAWHNALPPARQDMTERIRNSHLRAALAGQDPMAGFPLAYGLPGLIRIVEETDDRLLCAAVRACTKASATLAMLMLRPAHDAAVLARLMQEEMWHQWARVTGIAPHGAAGEAALTASTLHYLTVPGWTDDLSSYQELMDSLLTPAAEPCAPRPDDDHPSTPPAG</sequence>
<reference evidence="2 3" key="1">
    <citation type="submission" date="2020-08" db="EMBL/GenBank/DDBJ databases">
        <title>Genomic Encyclopedia of Type Strains, Phase III (KMG-III): the genomes of soil and plant-associated and newly described type strains.</title>
        <authorList>
            <person name="Whitman W."/>
        </authorList>
    </citation>
    <scope>NUCLEOTIDE SEQUENCE [LARGE SCALE GENOMIC DNA]</scope>
    <source>
        <strain evidence="2 3">CECT 3273</strain>
    </source>
</reference>
<keyword evidence="3" id="KW-1185">Reference proteome</keyword>
<protein>
    <submittedName>
        <fullName evidence="2">Uncharacterized protein</fullName>
    </submittedName>
</protein>
<dbReference type="EMBL" id="JACHJI010000033">
    <property type="protein sequence ID" value="MBB4903548.1"/>
    <property type="molecule type" value="Genomic_DNA"/>
</dbReference>
<dbReference type="RefSeq" id="WP_184829671.1">
    <property type="nucleotide sequence ID" value="NZ_BMTK01000047.1"/>
</dbReference>
<name>A0A7W7PYH5_9ACTN</name>
<dbReference type="AlphaFoldDB" id="A0A7W7PYH5"/>
<comment type="caution">
    <text evidence="2">The sequence shown here is derived from an EMBL/GenBank/DDBJ whole genome shotgun (WGS) entry which is preliminary data.</text>
</comment>
<dbReference type="Proteomes" id="UP000579523">
    <property type="component" value="Unassembled WGS sequence"/>
</dbReference>
<evidence type="ECO:0000313" key="2">
    <source>
        <dbReference type="EMBL" id="MBB4903548.1"/>
    </source>
</evidence>
<organism evidence="2 3">
    <name type="scientific">Streptomyces griseomycini</name>
    <dbReference type="NCBI Taxonomy" id="66895"/>
    <lineage>
        <taxon>Bacteria</taxon>
        <taxon>Bacillati</taxon>
        <taxon>Actinomycetota</taxon>
        <taxon>Actinomycetes</taxon>
        <taxon>Kitasatosporales</taxon>
        <taxon>Streptomycetaceae</taxon>
        <taxon>Streptomyces</taxon>
    </lineage>
</organism>
<evidence type="ECO:0000256" key="1">
    <source>
        <dbReference type="SAM" id="MobiDB-lite"/>
    </source>
</evidence>
<feature type="region of interest" description="Disordered" evidence="1">
    <location>
        <begin position="340"/>
        <end position="359"/>
    </location>
</feature>
<evidence type="ECO:0000313" key="3">
    <source>
        <dbReference type="Proteomes" id="UP000579523"/>
    </source>
</evidence>
<proteinExistence type="predicted"/>